<proteinExistence type="predicted"/>
<sequence length="167" mass="17834">MESRSPTRPSNSQHAAWVVDGADAGGERRRPSEKELFRAAGAGDGAVFSSIAHADLAAALSLRNEDGRFVLLLHVASSPPPPATPRQDEEGLAPIHSAVSSGNAHIISILHSCSIKETTRSLSQSLNNFLRSFPVGAMSKNCFRIIRILRLQLRCAGHSFMIGAPLS</sequence>
<evidence type="ECO:0000313" key="3">
    <source>
        <dbReference type="Proteomes" id="UP000729402"/>
    </source>
</evidence>
<protein>
    <submittedName>
        <fullName evidence="2">Uncharacterized protein</fullName>
    </submittedName>
</protein>
<gene>
    <name evidence="2" type="ORF">GUJ93_ZPchr0013g34465</name>
</gene>
<organism evidence="2 3">
    <name type="scientific">Zizania palustris</name>
    <name type="common">Northern wild rice</name>
    <dbReference type="NCBI Taxonomy" id="103762"/>
    <lineage>
        <taxon>Eukaryota</taxon>
        <taxon>Viridiplantae</taxon>
        <taxon>Streptophyta</taxon>
        <taxon>Embryophyta</taxon>
        <taxon>Tracheophyta</taxon>
        <taxon>Spermatophyta</taxon>
        <taxon>Magnoliopsida</taxon>
        <taxon>Liliopsida</taxon>
        <taxon>Poales</taxon>
        <taxon>Poaceae</taxon>
        <taxon>BOP clade</taxon>
        <taxon>Oryzoideae</taxon>
        <taxon>Oryzeae</taxon>
        <taxon>Zizaniinae</taxon>
        <taxon>Zizania</taxon>
    </lineage>
</organism>
<reference evidence="2" key="1">
    <citation type="journal article" date="2021" name="bioRxiv">
        <title>Whole Genome Assembly and Annotation of Northern Wild Rice, Zizania palustris L., Supports a Whole Genome Duplication in the Zizania Genus.</title>
        <authorList>
            <person name="Haas M."/>
            <person name="Kono T."/>
            <person name="Macchietto M."/>
            <person name="Millas R."/>
            <person name="McGilp L."/>
            <person name="Shao M."/>
            <person name="Duquette J."/>
            <person name="Hirsch C.N."/>
            <person name="Kimball J."/>
        </authorList>
    </citation>
    <scope>NUCLEOTIDE SEQUENCE</scope>
    <source>
        <tissue evidence="2">Fresh leaf tissue</tissue>
    </source>
</reference>
<accession>A0A8J6BXD3</accession>
<reference evidence="2" key="2">
    <citation type="submission" date="2021-02" db="EMBL/GenBank/DDBJ databases">
        <authorList>
            <person name="Kimball J.A."/>
            <person name="Haas M.W."/>
            <person name="Macchietto M."/>
            <person name="Kono T."/>
            <person name="Duquette J."/>
            <person name="Shao M."/>
        </authorList>
    </citation>
    <scope>NUCLEOTIDE SEQUENCE</scope>
    <source>
        <tissue evidence="2">Fresh leaf tissue</tissue>
    </source>
</reference>
<feature type="compositionally biased region" description="Polar residues" evidence="1">
    <location>
        <begin position="1"/>
        <end position="14"/>
    </location>
</feature>
<feature type="region of interest" description="Disordered" evidence="1">
    <location>
        <begin position="1"/>
        <end position="35"/>
    </location>
</feature>
<evidence type="ECO:0000313" key="2">
    <source>
        <dbReference type="EMBL" id="KAG8098234.1"/>
    </source>
</evidence>
<dbReference type="EMBL" id="JAAALK010000079">
    <property type="protein sequence ID" value="KAG8098234.1"/>
    <property type="molecule type" value="Genomic_DNA"/>
</dbReference>
<name>A0A8J6BXD3_ZIZPA</name>
<keyword evidence="3" id="KW-1185">Reference proteome</keyword>
<dbReference type="AlphaFoldDB" id="A0A8J6BXD3"/>
<dbReference type="Proteomes" id="UP000729402">
    <property type="component" value="Unassembled WGS sequence"/>
</dbReference>
<evidence type="ECO:0000256" key="1">
    <source>
        <dbReference type="SAM" id="MobiDB-lite"/>
    </source>
</evidence>
<feature type="compositionally biased region" description="Basic and acidic residues" evidence="1">
    <location>
        <begin position="25"/>
        <end position="35"/>
    </location>
</feature>
<comment type="caution">
    <text evidence="2">The sequence shown here is derived from an EMBL/GenBank/DDBJ whole genome shotgun (WGS) entry which is preliminary data.</text>
</comment>